<dbReference type="GO" id="GO:0031416">
    <property type="term" value="C:NatB complex"/>
    <property type="evidence" value="ECO:0007669"/>
    <property type="project" value="TreeGrafter"/>
</dbReference>
<dbReference type="InterPro" id="IPR011990">
    <property type="entry name" value="TPR-like_helical_dom_sf"/>
</dbReference>
<dbReference type="AlphaFoldDB" id="A0A8C7WSV5"/>
<reference evidence="1" key="1">
    <citation type="submission" date="2025-08" db="UniProtKB">
        <authorList>
            <consortium name="Ensembl"/>
        </authorList>
    </citation>
    <scope>IDENTIFICATION</scope>
</reference>
<sequence length="105" mass="11913">MKDLTYNSVFPPDYLDNGNNKMAIQQADKLLKKHKDLHCAKVLKAIGLQRTGKQDEAFSLAQEVTTLEPTDDNSLQALTILYREMHRREYTQLPHAAVCPAGTER</sequence>
<evidence type="ECO:0000313" key="1">
    <source>
        <dbReference type="Ensembl" id="ENSOSIP00000002685.1"/>
    </source>
</evidence>
<dbReference type="Ensembl" id="ENSOSIT00000002883.1">
    <property type="protein sequence ID" value="ENSOSIP00000002685.1"/>
    <property type="gene ID" value="ENSOSIG00000001650.1"/>
</dbReference>
<dbReference type="SUPFAM" id="SSF48452">
    <property type="entry name" value="TPR-like"/>
    <property type="match status" value="1"/>
</dbReference>
<name>A0A8C7WSV5_9TELE</name>
<keyword evidence="2" id="KW-1185">Reference proteome</keyword>
<protein>
    <submittedName>
        <fullName evidence="1">Uncharacterized protein</fullName>
    </submittedName>
</protein>
<evidence type="ECO:0000313" key="2">
    <source>
        <dbReference type="Proteomes" id="UP000694383"/>
    </source>
</evidence>
<dbReference type="Gene3D" id="1.25.40.1040">
    <property type="match status" value="1"/>
</dbReference>
<proteinExistence type="predicted"/>
<reference evidence="1" key="2">
    <citation type="submission" date="2025-09" db="UniProtKB">
        <authorList>
            <consortium name="Ensembl"/>
        </authorList>
    </citation>
    <scope>IDENTIFICATION</scope>
</reference>
<organism evidence="1 2">
    <name type="scientific">Oryzias sinensis</name>
    <name type="common">Chinese medaka</name>
    <dbReference type="NCBI Taxonomy" id="183150"/>
    <lineage>
        <taxon>Eukaryota</taxon>
        <taxon>Metazoa</taxon>
        <taxon>Chordata</taxon>
        <taxon>Craniata</taxon>
        <taxon>Vertebrata</taxon>
        <taxon>Euteleostomi</taxon>
        <taxon>Actinopterygii</taxon>
        <taxon>Neopterygii</taxon>
        <taxon>Teleostei</taxon>
        <taxon>Neoteleostei</taxon>
        <taxon>Acanthomorphata</taxon>
        <taxon>Ovalentaria</taxon>
        <taxon>Atherinomorphae</taxon>
        <taxon>Beloniformes</taxon>
        <taxon>Adrianichthyidae</taxon>
        <taxon>Oryziinae</taxon>
        <taxon>Oryzias</taxon>
    </lineage>
</organism>
<accession>A0A8C7WSV5</accession>
<dbReference type="Proteomes" id="UP000694383">
    <property type="component" value="Unplaced"/>
</dbReference>
<dbReference type="PANTHER" id="PTHR22767">
    <property type="entry name" value="N-TERMINAL ACETYLTRANSFERASE-RELATED"/>
    <property type="match status" value="1"/>
</dbReference>
<dbReference type="GeneTree" id="ENSGT00950000183174"/>
<dbReference type="PANTHER" id="PTHR22767:SF3">
    <property type="entry name" value="N-ALPHA-ACETYLTRANSFERASE 25, NATB AUXILIARY SUBUNIT"/>
    <property type="match status" value="1"/>
</dbReference>